<keyword evidence="2" id="KW-1185">Reference proteome</keyword>
<dbReference type="Proteomes" id="UP000276133">
    <property type="component" value="Unassembled WGS sequence"/>
</dbReference>
<sequence>MSNKFNKNGYFNKINKLQIQSIGIIYCRVLQNLYISGTEDVPAATICRTCFVPSELKLWHFLKFSFFN</sequence>
<gene>
    <name evidence="1" type="ORF">BpHYR1_014303</name>
</gene>
<organism evidence="1 2">
    <name type="scientific">Brachionus plicatilis</name>
    <name type="common">Marine rotifer</name>
    <name type="synonym">Brachionus muelleri</name>
    <dbReference type="NCBI Taxonomy" id="10195"/>
    <lineage>
        <taxon>Eukaryota</taxon>
        <taxon>Metazoa</taxon>
        <taxon>Spiralia</taxon>
        <taxon>Gnathifera</taxon>
        <taxon>Rotifera</taxon>
        <taxon>Eurotatoria</taxon>
        <taxon>Monogononta</taxon>
        <taxon>Pseudotrocha</taxon>
        <taxon>Ploima</taxon>
        <taxon>Brachionidae</taxon>
        <taxon>Brachionus</taxon>
    </lineage>
</organism>
<dbReference type="AlphaFoldDB" id="A0A3M7PKG0"/>
<evidence type="ECO:0000313" key="2">
    <source>
        <dbReference type="Proteomes" id="UP000276133"/>
    </source>
</evidence>
<proteinExistence type="predicted"/>
<comment type="caution">
    <text evidence="1">The sequence shown here is derived from an EMBL/GenBank/DDBJ whole genome shotgun (WGS) entry which is preliminary data.</text>
</comment>
<name>A0A3M7PKG0_BRAPC</name>
<protein>
    <submittedName>
        <fullName evidence="1">Uncharacterized protein</fullName>
    </submittedName>
</protein>
<evidence type="ECO:0000313" key="1">
    <source>
        <dbReference type="EMBL" id="RMZ99190.1"/>
    </source>
</evidence>
<reference evidence="1 2" key="1">
    <citation type="journal article" date="2018" name="Sci. Rep.">
        <title>Genomic signatures of local adaptation to the degree of environmental predictability in rotifers.</title>
        <authorList>
            <person name="Franch-Gras L."/>
            <person name="Hahn C."/>
            <person name="Garcia-Roger E.M."/>
            <person name="Carmona M.J."/>
            <person name="Serra M."/>
            <person name="Gomez A."/>
        </authorList>
    </citation>
    <scope>NUCLEOTIDE SEQUENCE [LARGE SCALE GENOMIC DNA]</scope>
    <source>
        <strain evidence="1">HYR1</strain>
    </source>
</reference>
<accession>A0A3M7PKG0</accession>
<dbReference type="EMBL" id="REGN01010369">
    <property type="protein sequence ID" value="RMZ99190.1"/>
    <property type="molecule type" value="Genomic_DNA"/>
</dbReference>